<feature type="region of interest" description="Disordered" evidence="1">
    <location>
        <begin position="196"/>
        <end position="222"/>
    </location>
</feature>
<protein>
    <submittedName>
        <fullName evidence="4">Uncharacterized membrane protein YkoI</fullName>
    </submittedName>
</protein>
<dbReference type="RefSeq" id="WP_175444316.1">
    <property type="nucleotide sequence ID" value="NZ_FNIL01000011.1"/>
</dbReference>
<feature type="domain" description="PepSY" evidence="3">
    <location>
        <begin position="130"/>
        <end position="185"/>
    </location>
</feature>
<feature type="domain" description="PepSY" evidence="3">
    <location>
        <begin position="59"/>
        <end position="115"/>
    </location>
</feature>
<proteinExistence type="predicted"/>
<gene>
    <name evidence="4" type="ORF">SAMN04488053_11191</name>
</gene>
<feature type="compositionally biased region" description="Polar residues" evidence="1">
    <location>
        <begin position="198"/>
        <end position="216"/>
    </location>
</feature>
<feature type="domain" description="PepSY" evidence="3">
    <location>
        <begin position="223"/>
        <end position="278"/>
    </location>
</feature>
<dbReference type="EMBL" id="FNIL01000011">
    <property type="protein sequence ID" value="SDO34487.1"/>
    <property type="molecule type" value="Genomic_DNA"/>
</dbReference>
<dbReference type="Pfam" id="PF03413">
    <property type="entry name" value="PepSY"/>
    <property type="match status" value="3"/>
</dbReference>
<evidence type="ECO:0000313" key="5">
    <source>
        <dbReference type="Proteomes" id="UP000198778"/>
    </source>
</evidence>
<keyword evidence="5" id="KW-1185">Reference proteome</keyword>
<organism evidence="4 5">
    <name type="scientific">Alkalicoccus daliensis</name>
    <dbReference type="NCBI Taxonomy" id="745820"/>
    <lineage>
        <taxon>Bacteria</taxon>
        <taxon>Bacillati</taxon>
        <taxon>Bacillota</taxon>
        <taxon>Bacilli</taxon>
        <taxon>Bacillales</taxon>
        <taxon>Bacillaceae</taxon>
        <taxon>Alkalicoccus</taxon>
    </lineage>
</organism>
<sequence length="282" mass="30408">MKKAILSIAAVTVIGGTSAYALSGNDAGVNTAELNNAADTAQSESETGAADAEETEEQISEEEAVAIAKTVVDGTLDEVELDTEDGLLIYEVELDYQGEDYDIDVDAHTGEIVKVDDDLLGTSAEEEMNVSLQEAEEIALSAFSSGKIDDRELETKNGRFVYELEVEIHDEDGDVYVDAQTGKILHIESDLMPYTKEAGSSTENSLNEADSSPENQEGNKEQITPAEAKEIALAHIGNGYVDDIELERENGSLMYEVEIEGNGDDVDVYVDAYSGEVVHVDH</sequence>
<dbReference type="Proteomes" id="UP000198778">
    <property type="component" value="Unassembled WGS sequence"/>
</dbReference>
<accession>A0A1H0IST8</accession>
<feature type="signal peptide" evidence="2">
    <location>
        <begin position="1"/>
        <end position="21"/>
    </location>
</feature>
<dbReference type="AlphaFoldDB" id="A0A1H0IST8"/>
<dbReference type="InterPro" id="IPR025711">
    <property type="entry name" value="PepSY"/>
</dbReference>
<evidence type="ECO:0000313" key="4">
    <source>
        <dbReference type="EMBL" id="SDO34487.1"/>
    </source>
</evidence>
<dbReference type="STRING" id="745820.SAMN04488053_11191"/>
<feature type="region of interest" description="Disordered" evidence="1">
    <location>
        <begin position="38"/>
        <end position="57"/>
    </location>
</feature>
<keyword evidence="2" id="KW-0732">Signal</keyword>
<evidence type="ECO:0000259" key="3">
    <source>
        <dbReference type="Pfam" id="PF03413"/>
    </source>
</evidence>
<evidence type="ECO:0000256" key="1">
    <source>
        <dbReference type="SAM" id="MobiDB-lite"/>
    </source>
</evidence>
<feature type="chain" id="PRO_5011501480" evidence="2">
    <location>
        <begin position="22"/>
        <end position="282"/>
    </location>
</feature>
<dbReference type="Gene3D" id="3.10.450.40">
    <property type="match status" value="3"/>
</dbReference>
<reference evidence="5" key="1">
    <citation type="submission" date="2016-10" db="EMBL/GenBank/DDBJ databases">
        <authorList>
            <person name="Varghese N."/>
            <person name="Submissions S."/>
        </authorList>
    </citation>
    <scope>NUCLEOTIDE SEQUENCE [LARGE SCALE GENOMIC DNA]</scope>
    <source>
        <strain evidence="5">CGMCC 1.10369</strain>
    </source>
</reference>
<name>A0A1H0IST8_9BACI</name>
<evidence type="ECO:0000256" key="2">
    <source>
        <dbReference type="SAM" id="SignalP"/>
    </source>
</evidence>